<dbReference type="PATRIC" id="fig|106592.7.peg.4258"/>
<dbReference type="InterPro" id="IPR016166">
    <property type="entry name" value="FAD-bd_PCMH"/>
</dbReference>
<comment type="similarity">
    <text evidence="2">Belongs to the FAD-binding oxidoreductase/transferase type 4 family.</text>
</comment>
<dbReference type="PANTHER" id="PTHR43716:SF2">
    <property type="entry name" value="BLL6224 PROTEIN"/>
    <property type="match status" value="1"/>
</dbReference>
<proteinExistence type="inferred from homology"/>
<dbReference type="SUPFAM" id="SSF55103">
    <property type="entry name" value="FAD-linked oxidases, C-terminal domain"/>
    <property type="match status" value="1"/>
</dbReference>
<keyword evidence="3" id="KW-0285">Flavoprotein</keyword>
<evidence type="ECO:0000256" key="4">
    <source>
        <dbReference type="ARBA" id="ARBA00022827"/>
    </source>
</evidence>
<evidence type="ECO:0000259" key="5">
    <source>
        <dbReference type="PROSITE" id="PS51387"/>
    </source>
</evidence>
<dbReference type="AlphaFoldDB" id="A0A0L8BI19"/>
<dbReference type="Gene3D" id="3.30.70.2190">
    <property type="match status" value="1"/>
</dbReference>
<reference evidence="7" key="1">
    <citation type="submission" date="2015-07" db="EMBL/GenBank/DDBJ databases">
        <title>Whole genome sequence of an Ensifer adhaerens strain isolated from a cave pool in the Wind Cave National Park.</title>
        <authorList>
            <person name="Eng W.W.H."/>
            <person name="Gan H.M."/>
            <person name="Barton H.A."/>
            <person name="Savka M.A."/>
        </authorList>
    </citation>
    <scope>NUCLEOTIDE SEQUENCE [LARGE SCALE GENOMIC DNA]</scope>
    <source>
        <strain evidence="7">SD006</strain>
    </source>
</reference>
<dbReference type="Gene3D" id="3.30.43.10">
    <property type="entry name" value="Uridine Diphospho-n-acetylenolpyruvylglucosamine Reductase, domain 2"/>
    <property type="match status" value="1"/>
</dbReference>
<dbReference type="InterPro" id="IPR006094">
    <property type="entry name" value="Oxid_FAD_bind_N"/>
</dbReference>
<dbReference type="RefSeq" id="WP_053251958.1">
    <property type="nucleotide sequence ID" value="NZ_LGAP01000027.1"/>
</dbReference>
<dbReference type="InterPro" id="IPR051264">
    <property type="entry name" value="FAD-oxidored/transferase_4"/>
</dbReference>
<dbReference type="InterPro" id="IPR016167">
    <property type="entry name" value="FAD-bd_PCMH_sub1"/>
</dbReference>
<organism evidence="6 7">
    <name type="scientific">Ensifer adhaerens</name>
    <name type="common">Sinorhizobium morelense</name>
    <dbReference type="NCBI Taxonomy" id="106592"/>
    <lineage>
        <taxon>Bacteria</taxon>
        <taxon>Pseudomonadati</taxon>
        <taxon>Pseudomonadota</taxon>
        <taxon>Alphaproteobacteria</taxon>
        <taxon>Hyphomicrobiales</taxon>
        <taxon>Rhizobiaceae</taxon>
        <taxon>Sinorhizobium/Ensifer group</taxon>
        <taxon>Ensifer</taxon>
    </lineage>
</organism>
<dbReference type="GO" id="GO:0071949">
    <property type="term" value="F:FAD binding"/>
    <property type="evidence" value="ECO:0007669"/>
    <property type="project" value="InterPro"/>
</dbReference>
<dbReference type="PANTHER" id="PTHR43716">
    <property type="entry name" value="D-2-HYDROXYGLUTARATE DEHYDROGENASE, MITOCHONDRIAL"/>
    <property type="match status" value="1"/>
</dbReference>
<gene>
    <name evidence="6" type="ORF">AC244_27340</name>
</gene>
<dbReference type="Gene3D" id="3.30.70.2740">
    <property type="match status" value="1"/>
</dbReference>
<dbReference type="InterPro" id="IPR016164">
    <property type="entry name" value="FAD-linked_Oxase-like_C"/>
</dbReference>
<feature type="domain" description="FAD-binding PCMH-type" evidence="5">
    <location>
        <begin position="34"/>
        <end position="215"/>
    </location>
</feature>
<dbReference type="OrthoDB" id="9809290at2"/>
<dbReference type="PROSITE" id="PS51387">
    <property type="entry name" value="FAD_PCMH"/>
    <property type="match status" value="1"/>
</dbReference>
<dbReference type="Gene3D" id="1.10.45.10">
    <property type="entry name" value="Vanillyl-alcohol Oxidase, Chain A, domain 4"/>
    <property type="match status" value="1"/>
</dbReference>
<dbReference type="EMBL" id="LGAP01000027">
    <property type="protein sequence ID" value="KOF14356.1"/>
    <property type="molecule type" value="Genomic_DNA"/>
</dbReference>
<dbReference type="InterPro" id="IPR036318">
    <property type="entry name" value="FAD-bd_PCMH-like_sf"/>
</dbReference>
<dbReference type="InterPro" id="IPR004113">
    <property type="entry name" value="FAD-bd_oxidored_4_C"/>
</dbReference>
<dbReference type="InterPro" id="IPR016169">
    <property type="entry name" value="FAD-bd_PCMH_sub2"/>
</dbReference>
<evidence type="ECO:0000256" key="3">
    <source>
        <dbReference type="ARBA" id="ARBA00022630"/>
    </source>
</evidence>
<dbReference type="GO" id="GO:0003824">
    <property type="term" value="F:catalytic activity"/>
    <property type="evidence" value="ECO:0007669"/>
    <property type="project" value="InterPro"/>
</dbReference>
<evidence type="ECO:0000313" key="6">
    <source>
        <dbReference type="EMBL" id="KOF14356.1"/>
    </source>
</evidence>
<evidence type="ECO:0000313" key="7">
    <source>
        <dbReference type="Proteomes" id="UP000037425"/>
    </source>
</evidence>
<comment type="cofactor">
    <cofactor evidence="1">
        <name>FAD</name>
        <dbReference type="ChEBI" id="CHEBI:57692"/>
    </cofactor>
</comment>
<accession>A0A0L8BI19</accession>
<keyword evidence="4" id="KW-0274">FAD</keyword>
<comment type="caution">
    <text evidence="6">The sequence shown here is derived from an EMBL/GenBank/DDBJ whole genome shotgun (WGS) entry which is preliminary data.</text>
</comment>
<dbReference type="SUPFAM" id="SSF56176">
    <property type="entry name" value="FAD-binding/transporter-associated domain-like"/>
    <property type="match status" value="1"/>
</dbReference>
<dbReference type="Pfam" id="PF02913">
    <property type="entry name" value="FAD-oxidase_C"/>
    <property type="match status" value="1"/>
</dbReference>
<protein>
    <submittedName>
        <fullName evidence="6">Dehydrogenase</fullName>
    </submittedName>
</protein>
<name>A0A0L8BI19_ENSAD</name>
<dbReference type="GO" id="GO:0022904">
    <property type="term" value="P:respiratory electron transport chain"/>
    <property type="evidence" value="ECO:0007669"/>
    <property type="project" value="TreeGrafter"/>
</dbReference>
<dbReference type="Pfam" id="PF01565">
    <property type="entry name" value="FAD_binding_4"/>
    <property type="match status" value="1"/>
</dbReference>
<sequence length="481" mass="51562">MNAVENALSSLPPEVVVRDQDIVSKYTTDFRHLYAGRAVAVLRPRSVAEVQQVVRTLTAHGVPIVPQGGNTSYCTAATPDRGGGEVVVSLERLNKVREIDVGNLSMIVDAGCILSDLHDAASDCDLMLPLSLGSQQSCQIGGNLSTNAGGIAVVKHGMARDLVLGLEVVLPDGSLLIDLNPLRKNNSGYDTKQLFIGAEGTLGIITGASLKLARKPRATVTAFLAISDISELSTLLDRAQRFTGDAVTSFEYVSNSSLELLLRKRPALRHPLEQASEHYVLLEAATSSHLLDIQGAVEALLEEAMTDGLVIDGAIAANEEHRSHFWHLRENIPEAEVLNGGSVKHDVSVRTSRLASFIEQASQIVRSHRPSAILSIYGHVGDGNVHFNVVPPAEAVPSEFKSSFETIVSPLIYSLAADMGGSFSAEYGIGRVKLDLLEKYGDPGKIAVMKKLKHALDPEGHMNPGKVVRQLSAAPPDNLIY</sequence>
<dbReference type="FunFam" id="1.10.45.10:FF:000001">
    <property type="entry name" value="D-lactate dehydrogenase mitochondrial"/>
    <property type="match status" value="1"/>
</dbReference>
<dbReference type="InterPro" id="IPR016171">
    <property type="entry name" value="Vanillyl_alc_oxidase_C-sub2"/>
</dbReference>
<dbReference type="Proteomes" id="UP000037425">
    <property type="component" value="Unassembled WGS sequence"/>
</dbReference>
<dbReference type="Gene3D" id="3.30.465.10">
    <property type="match status" value="1"/>
</dbReference>
<evidence type="ECO:0000256" key="1">
    <source>
        <dbReference type="ARBA" id="ARBA00001974"/>
    </source>
</evidence>
<evidence type="ECO:0000256" key="2">
    <source>
        <dbReference type="ARBA" id="ARBA00008000"/>
    </source>
</evidence>